<keyword evidence="13 18" id="KW-0804">Transcription</keyword>
<evidence type="ECO:0000256" key="7">
    <source>
        <dbReference type="ARBA" id="ARBA00022771"/>
    </source>
</evidence>
<evidence type="ECO:0000256" key="10">
    <source>
        <dbReference type="ARBA" id="ARBA00023015"/>
    </source>
</evidence>
<keyword evidence="5 18" id="KW-1090">Inhibition of host innate immune response by virus</keyword>
<proteinExistence type="inferred from homology"/>
<dbReference type="PIRSF" id="PIRSF003407">
    <property type="entry name" value="Papvi_E7"/>
    <property type="match status" value="1"/>
</dbReference>
<evidence type="ECO:0000313" key="20">
    <source>
        <dbReference type="EMBL" id="AYA94803.1"/>
    </source>
</evidence>
<evidence type="ECO:0000256" key="15">
    <source>
        <dbReference type="ARBA" id="ARBA00023258"/>
    </source>
</evidence>
<evidence type="ECO:0000256" key="5">
    <source>
        <dbReference type="ARBA" id="ARBA00022632"/>
    </source>
</evidence>
<keyword evidence="3 18" id="KW-1048">Host nucleus</keyword>
<evidence type="ECO:0000256" key="8">
    <source>
        <dbReference type="ARBA" id="ARBA00022830"/>
    </source>
</evidence>
<keyword evidence="8 18" id="KW-1114">Inhibition of host interferon signaling pathway by virus</keyword>
<keyword evidence="14 18" id="KW-1035">Host cytoplasm</keyword>
<keyword evidence="12 18" id="KW-0010">Activator</keyword>
<gene>
    <name evidence="18" type="primary">E7</name>
</gene>
<dbReference type="InterPro" id="IPR000148">
    <property type="entry name" value="Papilloma_E7"/>
</dbReference>
<organism evidence="20">
    <name type="scientific">Human papillomavirus</name>
    <dbReference type="NCBI Taxonomy" id="10566"/>
    <lineage>
        <taxon>Viruses</taxon>
        <taxon>Monodnaviria</taxon>
        <taxon>Shotokuvirae</taxon>
        <taxon>Cossaviricota</taxon>
        <taxon>Papovaviricetes</taxon>
        <taxon>Zurhausenvirales</taxon>
        <taxon>Papillomaviridae</taxon>
    </lineage>
</organism>
<keyword evidence="15" id="KW-0922">Interferon antiviral system evasion</keyword>
<feature type="short sequence motif" description="Nuclear export signal" evidence="18">
    <location>
        <begin position="64"/>
        <end position="72"/>
    </location>
</feature>
<dbReference type="GO" id="GO:0008270">
    <property type="term" value="F:zinc ion binding"/>
    <property type="evidence" value="ECO:0007669"/>
    <property type="project" value="UniProtKB-KW"/>
</dbReference>
<keyword evidence="2 18" id="KW-0244">Early protein</keyword>
<evidence type="ECO:0000256" key="2">
    <source>
        <dbReference type="ARBA" id="ARBA00022518"/>
    </source>
</evidence>
<dbReference type="GO" id="GO:0042025">
    <property type="term" value="C:host cell nucleus"/>
    <property type="evidence" value="ECO:0007669"/>
    <property type="project" value="UniProtKB-SubCell"/>
</dbReference>
<evidence type="ECO:0000256" key="12">
    <source>
        <dbReference type="ARBA" id="ARBA00023159"/>
    </source>
</evidence>
<comment type="function">
    <text evidence="18">Plays a role in viral genome replication by driving entry of quiescent cells into the cell cycle. Stimulation of progression from G1 to S phase allows the virus to efficiently use the cellular DNA replicating machinery to achieve viral genome replication. E7 protein has both transforming and trans-activating activities. Induces the disassembly of the E2F1 transcription factor from RB1, with subsequent transcriptional activation of E2F1-regulated S-phase genes. Interferes with host histone deacetylation mediated by HDAC1 and HDAC2, leading to transcription activation. Plays also a role in the inhibition of both antiviral and antiproliferative functions of host interferon alpha. Interaction with host TMEM173/STING impairs the ability of TMEM173/STING to sense cytosolic DNA and promote the production of type I interferon (IFN-alpha and IFN-beta).</text>
</comment>
<feature type="zinc finger region" evidence="18">
    <location>
        <begin position="46"/>
        <end position="82"/>
    </location>
</feature>
<evidence type="ECO:0000256" key="11">
    <source>
        <dbReference type="ARBA" id="ARBA00023125"/>
    </source>
</evidence>
<evidence type="ECO:0000256" key="13">
    <source>
        <dbReference type="ARBA" id="ARBA00023163"/>
    </source>
</evidence>
<keyword evidence="17 18" id="KW-1078">G1/S host cell cycle checkpoint dysregulation by virus</keyword>
<evidence type="ECO:0000256" key="14">
    <source>
        <dbReference type="ARBA" id="ARBA00023200"/>
    </source>
</evidence>
<dbReference type="GO" id="GO:0039502">
    <property type="term" value="P:symbiont-mediated suppression of host type I interferon-mediated signaling pathway"/>
    <property type="evidence" value="ECO:0007669"/>
    <property type="project" value="UniProtKB-UniRule"/>
</dbReference>
<feature type="short sequence motif" description="LXCXE motif; interaction with host RB1 and TMEM173/STING" evidence="18">
    <location>
        <begin position="22"/>
        <end position="26"/>
    </location>
</feature>
<dbReference type="Gene3D" id="3.30.160.330">
    <property type="match status" value="1"/>
</dbReference>
<name>A0A385PNJ5_9PAPI</name>
<dbReference type="GO" id="GO:0019904">
    <property type="term" value="F:protein domain specific binding"/>
    <property type="evidence" value="ECO:0007669"/>
    <property type="project" value="UniProtKB-UniRule"/>
</dbReference>
<sequence>MQGDIVTLPDIELESLIIPANLICNETLSPDVEPEEEQTYKVDSKCHTCGAGLRVCVVASGTAIRRLQLLLLEDLHLLCPRCARALCENGRAT</sequence>
<accession>A0A385PNJ5</accession>
<dbReference type="GO" id="GO:0003677">
    <property type="term" value="F:DNA binding"/>
    <property type="evidence" value="ECO:0007669"/>
    <property type="project" value="UniProtKB-UniRule"/>
</dbReference>
<evidence type="ECO:0000256" key="18">
    <source>
        <dbReference type="HAMAP-Rule" id="MF_04004"/>
    </source>
</evidence>
<comment type="function">
    <text evidence="19">E7 protein has both transforming and trans-activating activities.</text>
</comment>
<evidence type="ECO:0000256" key="3">
    <source>
        <dbReference type="ARBA" id="ARBA00022562"/>
    </source>
</evidence>
<comment type="caution">
    <text evidence="18">Lacks conserved residue(s) required for the propagation of feature annotation.</text>
</comment>
<dbReference type="HAMAP" id="MF_04004">
    <property type="entry name" value="PPV_E7"/>
    <property type="match status" value="1"/>
</dbReference>
<reference evidence="20" key="1">
    <citation type="journal article" date="2018" name="Nat. Med.">
        <title>Expanded skin virome in DOCK8-deficient patients.</title>
        <authorList>
            <consortium name="NISC Comparative Sequencing Program"/>
            <person name="Tirosh O."/>
            <person name="Conlan S."/>
            <person name="Deming C."/>
            <person name="Lee-Lin S.Q."/>
            <person name="Huang X."/>
            <person name="Su H.C."/>
            <person name="Freeman A.F."/>
            <person name="Segre J.A."/>
            <person name="Kong H.H."/>
        </authorList>
    </citation>
    <scope>NUCLEOTIDE SEQUENCE</scope>
    <source>
        <strain evidence="20">HPV-mSK_072</strain>
    </source>
</reference>
<evidence type="ECO:0000256" key="6">
    <source>
        <dbReference type="ARBA" id="ARBA00022723"/>
    </source>
</evidence>
<comment type="subcellular location">
    <subcellularLocation>
        <location evidence="18">Host cytoplasm</location>
    </subcellularLocation>
    <subcellularLocation>
        <location evidence="18">Host nucleus</location>
    </subcellularLocation>
    <text evidence="18">Predominantly found in the host nucleus.</text>
</comment>
<evidence type="ECO:0000256" key="1">
    <source>
        <dbReference type="ARBA" id="ARBA00022504"/>
    </source>
</evidence>
<dbReference type="GO" id="GO:0006351">
    <property type="term" value="P:DNA-templated transcription"/>
    <property type="evidence" value="ECO:0007669"/>
    <property type="project" value="UniProtKB-UniRule"/>
</dbReference>
<evidence type="ECO:0000256" key="4">
    <source>
        <dbReference type="ARBA" id="ARBA00022581"/>
    </source>
</evidence>
<comment type="domain">
    <text evidence="18">The E7 terminal domain is an intrinsically disordered domain, whose flexibility and conformational transitions confer target adaptability to the oncoprotein. It allows adaptation to a variety of protein targets and exposes the PEST degradation sequence that regulates its turnover in the cell.</text>
</comment>
<keyword evidence="16 18" id="KW-0899">Viral immunoevasion</keyword>
<comment type="similarity">
    <text evidence="18 19">Belongs to the papillomaviridae E7 protein family.</text>
</comment>
<dbReference type="GO" id="GO:0039645">
    <property type="term" value="P:symbiont-mediated perturbation of host cell cycle G1/S transition checkpoint"/>
    <property type="evidence" value="ECO:0007669"/>
    <property type="project" value="UniProtKB-UniRule"/>
</dbReference>
<protein>
    <recommendedName>
        <fullName evidence="18 19">Protein E7</fullName>
    </recommendedName>
</protein>
<evidence type="ECO:0000256" key="16">
    <source>
        <dbReference type="ARBA" id="ARBA00023280"/>
    </source>
</evidence>
<evidence type="ECO:0000256" key="9">
    <source>
        <dbReference type="ARBA" id="ARBA00022833"/>
    </source>
</evidence>
<keyword evidence="1 18" id="KW-1121">Modulation of host cell cycle by virus</keyword>
<dbReference type="SUPFAM" id="SSF161234">
    <property type="entry name" value="E7 C-terminal domain-like"/>
    <property type="match status" value="1"/>
</dbReference>
<comment type="subunit">
    <text evidence="18">Homodimer. Homooligomer. Interacts with host RB1; this interaction induces dissociation of RB1-E2F1 complex thereby disrupting RB1 activity. Interacts with host EP300; this interaction represses EP300 transcriptional activity. Interacts with protein E2; this interaction inhibits E7 oncogenic activity. Interacts with host TMEM173/STING; this interaction impairs the ability of TMEM173/STING to sense cytosolic DNA and promote the production of type I interferon (IFN-alpha and IFN-beta).</text>
</comment>
<keyword evidence="10 18" id="KW-0805">Transcription regulation</keyword>
<keyword evidence="11 18" id="KW-0238">DNA-binding</keyword>
<evidence type="ECO:0000256" key="17">
    <source>
        <dbReference type="ARBA" id="ARBA00023309"/>
    </source>
</evidence>
<comment type="PTM">
    <text evidence="18">Highly phosphorylated.</text>
</comment>
<keyword evidence="9 18" id="KW-0862">Zinc</keyword>
<dbReference type="GO" id="GO:0052170">
    <property type="term" value="P:symbiont-mediated suppression of host innate immune response"/>
    <property type="evidence" value="ECO:0007669"/>
    <property type="project" value="UniProtKB-KW"/>
</dbReference>
<keyword evidence="4 18" id="KW-0945">Host-virus interaction</keyword>
<dbReference type="Pfam" id="PF00527">
    <property type="entry name" value="E7"/>
    <property type="match status" value="1"/>
</dbReference>
<keyword evidence="7 18" id="KW-0863">Zinc-finger</keyword>
<evidence type="ECO:0000256" key="19">
    <source>
        <dbReference type="PIRNR" id="PIRNR003407"/>
    </source>
</evidence>
<dbReference type="GO" id="GO:0003700">
    <property type="term" value="F:DNA-binding transcription factor activity"/>
    <property type="evidence" value="ECO:0007669"/>
    <property type="project" value="UniProtKB-UniRule"/>
</dbReference>
<dbReference type="EMBL" id="MH777217">
    <property type="protein sequence ID" value="AYA94803.1"/>
    <property type="molecule type" value="Genomic_DNA"/>
</dbReference>
<keyword evidence="6 18" id="KW-0479">Metal-binding</keyword>
<dbReference type="GO" id="GO:0030430">
    <property type="term" value="C:host cell cytoplasm"/>
    <property type="evidence" value="ECO:0007669"/>
    <property type="project" value="UniProtKB-SubCell"/>
</dbReference>